<protein>
    <submittedName>
        <fullName evidence="2">Uncharacterized protein</fullName>
    </submittedName>
</protein>
<dbReference type="Proteomes" id="UP000887566">
    <property type="component" value="Unplaced"/>
</dbReference>
<evidence type="ECO:0000313" key="1">
    <source>
        <dbReference type="Proteomes" id="UP000887566"/>
    </source>
</evidence>
<keyword evidence="1" id="KW-1185">Reference proteome</keyword>
<dbReference type="PROSITE" id="PS50096">
    <property type="entry name" value="IQ"/>
    <property type="match status" value="1"/>
</dbReference>
<proteinExistence type="predicted"/>
<evidence type="ECO:0000313" key="2">
    <source>
        <dbReference type="WBParaSite" id="PSAMB.scaffold7081size8262.g29611.t1"/>
    </source>
</evidence>
<organism evidence="1 2">
    <name type="scientific">Plectus sambesii</name>
    <dbReference type="NCBI Taxonomy" id="2011161"/>
    <lineage>
        <taxon>Eukaryota</taxon>
        <taxon>Metazoa</taxon>
        <taxon>Ecdysozoa</taxon>
        <taxon>Nematoda</taxon>
        <taxon>Chromadorea</taxon>
        <taxon>Plectida</taxon>
        <taxon>Plectina</taxon>
        <taxon>Plectoidea</taxon>
        <taxon>Plectidae</taxon>
        <taxon>Plectus</taxon>
    </lineage>
</organism>
<dbReference type="WBParaSite" id="PSAMB.scaffold7081size8262.g29611.t1">
    <property type="protein sequence ID" value="PSAMB.scaffold7081size8262.g29611.t1"/>
    <property type="gene ID" value="PSAMB.scaffold7081size8262.g29611"/>
</dbReference>
<sequence>MTPKRAWGCANSIDSVRSPLKTPQSAVSAGAVTRRPTLRELRAVCLIQAWWRGVQARTTLRPRLVELKAHRAEQYVSMLMSKVCKLDDNHQKSVQLNKELTEVMEQVVERVKRLEVAMAACLPTPIELGIEKKSDDVAVVRWNLSFPISQVKGYSLFVDGEMCGEVTAANQSAMITDLDFSQPHEYGSFLN</sequence>
<accession>A0A914X983</accession>
<dbReference type="Pfam" id="PF00612">
    <property type="entry name" value="IQ"/>
    <property type="match status" value="1"/>
</dbReference>
<dbReference type="InterPro" id="IPR000048">
    <property type="entry name" value="IQ_motif_EF-hand-BS"/>
</dbReference>
<name>A0A914X983_9BILA</name>
<dbReference type="AlphaFoldDB" id="A0A914X983"/>
<reference evidence="2" key="1">
    <citation type="submission" date="2022-11" db="UniProtKB">
        <authorList>
            <consortium name="WormBaseParasite"/>
        </authorList>
    </citation>
    <scope>IDENTIFICATION</scope>
</reference>